<sequence>LSSQNERKLDKISMKIRSQSQKENRDRMVNTRRNLGKLQELEVSCLDATTTDMSVIQEKVENTGKTAKTEERLKQLERWKERKALEKEKEKRLKERKGVFKTGVYHPNDATIFVLPAASTKAKEVREQ</sequence>
<accession>A0A8C5G5H3</accession>
<evidence type="ECO:0000256" key="1">
    <source>
        <dbReference type="SAM" id="MobiDB-lite"/>
    </source>
</evidence>
<proteinExistence type="predicted"/>
<reference evidence="2" key="3">
    <citation type="submission" date="2025-09" db="UniProtKB">
        <authorList>
            <consortium name="Ensembl"/>
        </authorList>
    </citation>
    <scope>IDENTIFICATION</scope>
</reference>
<reference evidence="2" key="1">
    <citation type="submission" date="2020-06" db="EMBL/GenBank/DDBJ databases">
        <authorList>
            <consortium name="Wellcome Sanger Institute Data Sharing"/>
        </authorList>
    </citation>
    <scope>NUCLEOTIDE SEQUENCE [LARGE SCALE GENOMIC DNA]</scope>
</reference>
<keyword evidence="3" id="KW-1185">Reference proteome</keyword>
<evidence type="ECO:0000313" key="2">
    <source>
        <dbReference type="Ensembl" id="ENSGWIP00000016197.1"/>
    </source>
</evidence>
<dbReference type="Proteomes" id="UP000694680">
    <property type="component" value="Chromosome 19"/>
</dbReference>
<feature type="compositionally biased region" description="Basic and acidic residues" evidence="1">
    <location>
        <begin position="1"/>
        <end position="13"/>
    </location>
</feature>
<protein>
    <submittedName>
        <fullName evidence="2">Uncharacterized protein</fullName>
    </submittedName>
</protein>
<feature type="region of interest" description="Disordered" evidence="1">
    <location>
        <begin position="1"/>
        <end position="27"/>
    </location>
</feature>
<evidence type="ECO:0000313" key="3">
    <source>
        <dbReference type="Proteomes" id="UP000694680"/>
    </source>
</evidence>
<dbReference type="Ensembl" id="ENSGWIT00000017899.1">
    <property type="protein sequence ID" value="ENSGWIP00000016197.1"/>
    <property type="gene ID" value="ENSGWIG00000009104.1"/>
</dbReference>
<dbReference type="AlphaFoldDB" id="A0A8C5G5H3"/>
<organism evidence="2 3">
    <name type="scientific">Gouania willdenowi</name>
    <name type="common">Blunt-snouted clingfish</name>
    <name type="synonym">Lepadogaster willdenowi</name>
    <dbReference type="NCBI Taxonomy" id="441366"/>
    <lineage>
        <taxon>Eukaryota</taxon>
        <taxon>Metazoa</taxon>
        <taxon>Chordata</taxon>
        <taxon>Craniata</taxon>
        <taxon>Vertebrata</taxon>
        <taxon>Euteleostomi</taxon>
        <taxon>Actinopterygii</taxon>
        <taxon>Neopterygii</taxon>
        <taxon>Teleostei</taxon>
        <taxon>Neoteleostei</taxon>
        <taxon>Acanthomorphata</taxon>
        <taxon>Ovalentaria</taxon>
        <taxon>Blenniimorphae</taxon>
        <taxon>Blenniiformes</taxon>
        <taxon>Gobiesocoidei</taxon>
        <taxon>Gobiesocidae</taxon>
        <taxon>Gobiesocinae</taxon>
        <taxon>Gouania</taxon>
    </lineage>
</organism>
<name>A0A8C5G5H3_GOUWI</name>
<reference evidence="2" key="2">
    <citation type="submission" date="2025-08" db="UniProtKB">
        <authorList>
            <consortium name="Ensembl"/>
        </authorList>
    </citation>
    <scope>IDENTIFICATION</scope>
</reference>